<keyword evidence="7" id="KW-1185">Reference proteome</keyword>
<evidence type="ECO:0000256" key="2">
    <source>
        <dbReference type="ARBA" id="ARBA00022692"/>
    </source>
</evidence>
<evidence type="ECO:0000256" key="5">
    <source>
        <dbReference type="ARBA" id="ARBA00023136"/>
    </source>
</evidence>
<accession>W7QK53</accession>
<keyword evidence="5" id="KW-0472">Membrane</keyword>
<comment type="subcellular location">
    <subcellularLocation>
        <location evidence="1">Endoplasmic reticulum membrane</location>
        <topology evidence="1">Single-pass membrane protein</topology>
    </subcellularLocation>
</comment>
<name>W7QK53_9ALTE</name>
<sequence>MSIKTIVLTYGSGGHQEQMRRLANLLAGKAKENIQFVAITDAGNSLSIQSEVVEYIRCREIRDKQSSFKTLCYLIPTLLMQAWRTLKVYQRYNVVGVISTGPGVSLLPTFILHCLGVKTVGLESWSRFSEPSISGRLFYKFVSLFYVQNITMKKYYKSAIYKGRL</sequence>
<evidence type="ECO:0000256" key="3">
    <source>
        <dbReference type="ARBA" id="ARBA00022824"/>
    </source>
</evidence>
<dbReference type="Pfam" id="PF08660">
    <property type="entry name" value="Alg14"/>
    <property type="match status" value="1"/>
</dbReference>
<dbReference type="PANTHER" id="PTHR12154">
    <property type="entry name" value="GLYCOSYL TRANSFERASE-RELATED"/>
    <property type="match status" value="1"/>
</dbReference>
<dbReference type="AlphaFoldDB" id="W7QK53"/>
<gene>
    <name evidence="6" type="ORF">DS2_17185</name>
</gene>
<dbReference type="GO" id="GO:0004577">
    <property type="term" value="F:N-acetylglucosaminyldiphosphodolichol N-acetylglucosaminyltransferase activity"/>
    <property type="evidence" value="ECO:0007669"/>
    <property type="project" value="TreeGrafter"/>
</dbReference>
<comment type="caution">
    <text evidence="6">The sequence shown here is derived from an EMBL/GenBank/DDBJ whole genome shotgun (WGS) entry which is preliminary data.</text>
</comment>
<evidence type="ECO:0000313" key="7">
    <source>
        <dbReference type="Proteomes" id="UP000019276"/>
    </source>
</evidence>
<evidence type="ECO:0000256" key="1">
    <source>
        <dbReference type="ARBA" id="ARBA00004389"/>
    </source>
</evidence>
<keyword evidence="4" id="KW-1133">Transmembrane helix</keyword>
<dbReference type="Proteomes" id="UP000019276">
    <property type="component" value="Unassembled WGS sequence"/>
</dbReference>
<keyword evidence="3" id="KW-0256">Endoplasmic reticulum</keyword>
<dbReference type="NCBIfam" id="NF041549">
    <property type="entry name" value="PssD"/>
    <property type="match status" value="1"/>
</dbReference>
<reference evidence="6 7" key="1">
    <citation type="journal article" date="2014" name="Genome Announc.">
        <title>Draft Genome Sequence of the Agar-Degrading Bacterium Catenovulum sp. Strain DS-2, Isolated from Intestines of Haliotis diversicolor.</title>
        <authorList>
            <person name="Shan D."/>
            <person name="Li X."/>
            <person name="Gu Z."/>
            <person name="Wei G."/>
            <person name="Gao Z."/>
            <person name="Shao Z."/>
        </authorList>
    </citation>
    <scope>NUCLEOTIDE SEQUENCE [LARGE SCALE GENOMIC DNA]</scope>
    <source>
        <strain evidence="6 7">DS-2</strain>
    </source>
</reference>
<evidence type="ECO:0000256" key="4">
    <source>
        <dbReference type="ARBA" id="ARBA00022989"/>
    </source>
</evidence>
<protein>
    <recommendedName>
        <fullName evidence="8">Polysaccharide biosynthesis protein</fullName>
    </recommendedName>
</protein>
<dbReference type="OrthoDB" id="5623083at2"/>
<evidence type="ECO:0000313" key="6">
    <source>
        <dbReference type="EMBL" id="EWH08493.1"/>
    </source>
</evidence>
<dbReference type="GO" id="GO:0006488">
    <property type="term" value="P:dolichol-linked oligosaccharide biosynthetic process"/>
    <property type="evidence" value="ECO:0007669"/>
    <property type="project" value="InterPro"/>
</dbReference>
<dbReference type="RefSeq" id="WP_035016172.1">
    <property type="nucleotide sequence ID" value="NZ_ARZY01000045.1"/>
</dbReference>
<dbReference type="EMBL" id="ARZY01000045">
    <property type="protein sequence ID" value="EWH08493.1"/>
    <property type="molecule type" value="Genomic_DNA"/>
</dbReference>
<dbReference type="PANTHER" id="PTHR12154:SF4">
    <property type="entry name" value="UDP-N-ACETYLGLUCOSAMINE TRANSFERASE SUBUNIT ALG14 HOMOLOG"/>
    <property type="match status" value="1"/>
</dbReference>
<evidence type="ECO:0008006" key="8">
    <source>
        <dbReference type="Google" id="ProtNLM"/>
    </source>
</evidence>
<dbReference type="eggNOG" id="COG0707">
    <property type="taxonomic scope" value="Bacteria"/>
</dbReference>
<keyword evidence="2" id="KW-0812">Transmembrane</keyword>
<dbReference type="Gene3D" id="3.40.50.2000">
    <property type="entry name" value="Glycogen Phosphorylase B"/>
    <property type="match status" value="1"/>
</dbReference>
<dbReference type="InterPro" id="IPR013969">
    <property type="entry name" value="Oligosacch_biosynth_Alg14"/>
</dbReference>
<proteinExistence type="predicted"/>
<dbReference type="STRING" id="1328313.DS2_17185"/>
<organism evidence="6 7">
    <name type="scientific">Catenovulum agarivorans DS-2</name>
    <dbReference type="NCBI Taxonomy" id="1328313"/>
    <lineage>
        <taxon>Bacteria</taxon>
        <taxon>Pseudomonadati</taxon>
        <taxon>Pseudomonadota</taxon>
        <taxon>Gammaproteobacteria</taxon>
        <taxon>Alteromonadales</taxon>
        <taxon>Alteromonadaceae</taxon>
        <taxon>Catenovulum</taxon>
    </lineage>
</organism>